<evidence type="ECO:0000313" key="7">
    <source>
        <dbReference type="Proteomes" id="UP001519887"/>
    </source>
</evidence>
<dbReference type="PROSITE" id="PS50983">
    <property type="entry name" value="FE_B12_PBP"/>
    <property type="match status" value="1"/>
</dbReference>
<protein>
    <submittedName>
        <fullName evidence="6">AraC family transcriptional regulator</fullName>
    </submittedName>
</protein>
<organism evidence="6 7">
    <name type="scientific">Paenibacillus sepulcri</name>
    <dbReference type="NCBI Taxonomy" id="359917"/>
    <lineage>
        <taxon>Bacteria</taxon>
        <taxon>Bacillati</taxon>
        <taxon>Bacillota</taxon>
        <taxon>Bacilli</taxon>
        <taxon>Bacillales</taxon>
        <taxon>Paenibacillaceae</taxon>
        <taxon>Paenibacillus</taxon>
    </lineage>
</organism>
<gene>
    <name evidence="6" type="ORF">K0U00_23455</name>
</gene>
<evidence type="ECO:0000256" key="3">
    <source>
        <dbReference type="ARBA" id="ARBA00023163"/>
    </source>
</evidence>
<evidence type="ECO:0000259" key="4">
    <source>
        <dbReference type="PROSITE" id="PS01124"/>
    </source>
</evidence>
<proteinExistence type="predicted"/>
<keyword evidence="7" id="KW-1185">Reference proteome</keyword>
<reference evidence="6 7" key="1">
    <citation type="submission" date="2021-07" db="EMBL/GenBank/DDBJ databases">
        <title>Paenibacillus radiodurans sp. nov., isolated from the southeastern edge of Tengger Desert.</title>
        <authorList>
            <person name="Zhang G."/>
        </authorList>
    </citation>
    <scope>NUCLEOTIDE SEQUENCE [LARGE SCALE GENOMIC DNA]</scope>
    <source>
        <strain evidence="6 7">CCM 7311</strain>
    </source>
</reference>
<dbReference type="PANTHER" id="PTHR43280">
    <property type="entry name" value="ARAC-FAMILY TRANSCRIPTIONAL REGULATOR"/>
    <property type="match status" value="1"/>
</dbReference>
<dbReference type="InterPro" id="IPR009057">
    <property type="entry name" value="Homeodomain-like_sf"/>
</dbReference>
<comment type="caution">
    <text evidence="6">The sequence shown here is derived from an EMBL/GenBank/DDBJ whole genome shotgun (WGS) entry which is preliminary data.</text>
</comment>
<name>A0ABS7C812_9BACL</name>
<evidence type="ECO:0000256" key="2">
    <source>
        <dbReference type="ARBA" id="ARBA00023125"/>
    </source>
</evidence>
<dbReference type="PROSITE" id="PS01124">
    <property type="entry name" value="HTH_ARAC_FAMILY_2"/>
    <property type="match status" value="1"/>
</dbReference>
<dbReference type="RefSeq" id="WP_210047028.1">
    <property type="nucleotide sequence ID" value="NZ_JBHLVU010000082.1"/>
</dbReference>
<dbReference type="SUPFAM" id="SSF46689">
    <property type="entry name" value="Homeodomain-like"/>
    <property type="match status" value="2"/>
</dbReference>
<dbReference type="InterPro" id="IPR002491">
    <property type="entry name" value="ABC_transptr_periplasmic_BD"/>
</dbReference>
<keyword evidence="2" id="KW-0238">DNA-binding</keyword>
<keyword evidence="1" id="KW-0805">Transcription regulation</keyword>
<accession>A0ABS7C812</accession>
<dbReference type="Gene3D" id="1.10.10.60">
    <property type="entry name" value="Homeodomain-like"/>
    <property type="match status" value="2"/>
</dbReference>
<evidence type="ECO:0000259" key="5">
    <source>
        <dbReference type="PROSITE" id="PS50983"/>
    </source>
</evidence>
<evidence type="ECO:0000256" key="1">
    <source>
        <dbReference type="ARBA" id="ARBA00023015"/>
    </source>
</evidence>
<feature type="domain" description="HTH araC/xylS-type" evidence="4">
    <location>
        <begin position="151"/>
        <end position="249"/>
    </location>
</feature>
<sequence>MKDTPNLAPTILTLLHAYQRRGEQGVWPRLPHSTGINMLLIVTKSSSVQLESGKAYFASAPNTEFDASDGELDKVEGFLFLIERQEAAGISEALSLPAAAPYIRLCENIITFANSGDALERFRGHVYFQELLYELYRLREHWKPDSRTAVERTQAYINNHYAEEISIEGLASMAGISPAYYMEIFKKIVGRSPIDYLTSVRINAARRLLDDTGAPAYQVAESVGYKDPFYFSRQFKRVTGVSPSRYARRSSLRIASLHYPMTGHMLALQHIPYAAPLDREFCQFYKQKYELQIPVHLRDPAVDTNMIFNLKALQEAKPDVVIAGNWLSEADQSELNHMASTLYIPWWETDWREHLLIVGQFLGVHAQAEHWLDKYDNQAAKIRGRLKNRMGESSVMAIHVLQGQIHQFGSRNLGTVLYDDLQLRFAGQDRSGKVYEPITCEQLLACKPDKLLVAVADDPLSTALWATIMDKPEWKELDAVRNHCVYQIQPDPWFDYSAMGNERILKAIDKLFS</sequence>
<dbReference type="InterPro" id="IPR018060">
    <property type="entry name" value="HTH_AraC"/>
</dbReference>
<dbReference type="Pfam" id="PF12833">
    <property type="entry name" value="HTH_18"/>
    <property type="match status" value="1"/>
</dbReference>
<dbReference type="SMART" id="SM00342">
    <property type="entry name" value="HTH_ARAC"/>
    <property type="match status" value="1"/>
</dbReference>
<dbReference type="Gene3D" id="3.40.50.1980">
    <property type="entry name" value="Nitrogenase molybdenum iron protein domain"/>
    <property type="match status" value="2"/>
</dbReference>
<dbReference type="PANTHER" id="PTHR43280:SF2">
    <property type="entry name" value="HTH-TYPE TRANSCRIPTIONAL REGULATOR EXSA"/>
    <property type="match status" value="1"/>
</dbReference>
<dbReference type="EMBL" id="JAHZIK010000721">
    <property type="protein sequence ID" value="MBW7456996.1"/>
    <property type="molecule type" value="Genomic_DNA"/>
</dbReference>
<feature type="domain" description="Fe/B12 periplasmic-binding" evidence="5">
    <location>
        <begin position="253"/>
        <end position="513"/>
    </location>
</feature>
<keyword evidence="3" id="KW-0804">Transcription</keyword>
<dbReference type="Pfam" id="PF01497">
    <property type="entry name" value="Peripla_BP_2"/>
    <property type="match status" value="1"/>
</dbReference>
<dbReference type="Proteomes" id="UP001519887">
    <property type="component" value="Unassembled WGS sequence"/>
</dbReference>
<dbReference type="SUPFAM" id="SSF53807">
    <property type="entry name" value="Helical backbone' metal receptor"/>
    <property type="match status" value="1"/>
</dbReference>
<evidence type="ECO:0000313" key="6">
    <source>
        <dbReference type="EMBL" id="MBW7456996.1"/>
    </source>
</evidence>